<dbReference type="Proteomes" id="UP001487296">
    <property type="component" value="Unassembled WGS sequence"/>
</dbReference>
<dbReference type="Gene3D" id="2.60.120.260">
    <property type="entry name" value="Galactose-binding domain-like"/>
    <property type="match status" value="1"/>
</dbReference>
<evidence type="ECO:0000256" key="2">
    <source>
        <dbReference type="SAM" id="Phobius"/>
    </source>
</evidence>
<keyword evidence="5" id="KW-1185">Reference proteome</keyword>
<feature type="domain" description="Phage shock protein PspC N-terminal" evidence="3">
    <location>
        <begin position="129"/>
        <end position="194"/>
    </location>
</feature>
<dbReference type="InterPro" id="IPR007168">
    <property type="entry name" value="Phageshock_PspC_N"/>
</dbReference>
<proteinExistence type="predicted"/>
<feature type="transmembrane region" description="Helical" evidence="2">
    <location>
        <begin position="336"/>
        <end position="357"/>
    </location>
</feature>
<organism evidence="4 5">
    <name type="scientific">Hallella faecis</name>
    <dbReference type="NCBI Taxonomy" id="2841596"/>
    <lineage>
        <taxon>Bacteria</taxon>
        <taxon>Pseudomonadati</taxon>
        <taxon>Bacteroidota</taxon>
        <taxon>Bacteroidia</taxon>
        <taxon>Bacteroidales</taxon>
        <taxon>Prevotellaceae</taxon>
        <taxon>Hallella</taxon>
    </lineage>
</organism>
<feature type="transmembrane region" description="Helical" evidence="2">
    <location>
        <begin position="178"/>
        <end position="197"/>
    </location>
</feature>
<reference evidence="4 5" key="1">
    <citation type="submission" date="2024-04" db="EMBL/GenBank/DDBJ databases">
        <title>Human intestinal bacterial collection.</title>
        <authorList>
            <person name="Pauvert C."/>
            <person name="Hitch T.C.A."/>
            <person name="Clavel T."/>
        </authorList>
    </citation>
    <scope>NUCLEOTIDE SEQUENCE [LARGE SCALE GENOMIC DNA]</scope>
    <source>
        <strain evidence="4 5">CLA-AA-H145</strain>
    </source>
</reference>
<name>A0ABV1FQI8_9BACT</name>
<dbReference type="EMBL" id="JBBNFP010000019">
    <property type="protein sequence ID" value="MEQ2486686.1"/>
    <property type="molecule type" value="Genomic_DNA"/>
</dbReference>
<feature type="compositionally biased region" description="Acidic residues" evidence="1">
    <location>
        <begin position="87"/>
        <end position="98"/>
    </location>
</feature>
<comment type="caution">
    <text evidence="4">The sequence shown here is derived from an EMBL/GenBank/DDBJ whole genome shotgun (WGS) entry which is preliminary data.</text>
</comment>
<dbReference type="Pfam" id="PF04024">
    <property type="entry name" value="PspC"/>
    <property type="match status" value="1"/>
</dbReference>
<keyword evidence="2" id="KW-0472">Membrane</keyword>
<dbReference type="RefSeq" id="WP_215759756.1">
    <property type="nucleotide sequence ID" value="NZ_JAHKBE010000019.1"/>
</dbReference>
<feature type="transmembrane region" description="Helical" evidence="2">
    <location>
        <begin position="296"/>
        <end position="316"/>
    </location>
</feature>
<accession>A0ABV1FQI8</accession>
<evidence type="ECO:0000259" key="3">
    <source>
        <dbReference type="Pfam" id="PF04024"/>
    </source>
</evidence>
<evidence type="ECO:0000313" key="5">
    <source>
        <dbReference type="Proteomes" id="UP001487296"/>
    </source>
</evidence>
<sequence length="573" mass="64134">MKKNITINMQGRLYAIDEDAYNLLKQYEDSLRNYFANKEGGHEIVDDIEARIAELFDEVVARGKVAIDINDVENIVTRMGAPRDMDEPQDEGADENGAEDNPNGQENGTQTNARTAFETLKRFIFRSDRRLYRDIANKKVSGVMAGLAHYYGGDVTWWRIGALVIPLLFMMWHMPQVVFGMVVAYFILVITLPPAFSPADRLQMNGRDVNPQNLAEEVTADNVSQTQQQPNTRPGCVGAMGEIIIFGIKLVMFLVAAAIITGCFWLLVMLLLLLFAPTLVMFESQGLAFPWTEHPWVGTIGIVSVAMFIVLAIYGLMSIWRSHKNQQSGLSSGSRWALALLLLASLTGVMTCGTIIVNDLLEQSDRFTDTLHTQHVKSHTHNGFYVDDDEWEYLTNNGWTIKQGTHCHDRYTKCGDYYTGNRHRRYLDCYDENGQQLYQVERTDSLLQKGSYTLTAVVRADGPGAYIYAIADGKTYKVEIPAEGNTGGTLWQEAKATKNLMEADSTKLGSNNRLVQIAEANDGNGYGWCTVSIKGIHTKNGRISYGLTTVPSITQNQFYGTWFSATDFHLAKQ</sequence>
<protein>
    <submittedName>
        <fullName evidence="4">PspC domain-containing protein</fullName>
    </submittedName>
</protein>
<keyword evidence="2" id="KW-0812">Transmembrane</keyword>
<feature type="transmembrane region" description="Helical" evidence="2">
    <location>
        <begin position="250"/>
        <end position="276"/>
    </location>
</feature>
<evidence type="ECO:0000313" key="4">
    <source>
        <dbReference type="EMBL" id="MEQ2486686.1"/>
    </source>
</evidence>
<feature type="region of interest" description="Disordered" evidence="1">
    <location>
        <begin position="78"/>
        <end position="112"/>
    </location>
</feature>
<feature type="compositionally biased region" description="Polar residues" evidence="1">
    <location>
        <begin position="102"/>
        <end position="112"/>
    </location>
</feature>
<evidence type="ECO:0000256" key="1">
    <source>
        <dbReference type="SAM" id="MobiDB-lite"/>
    </source>
</evidence>
<keyword evidence="2" id="KW-1133">Transmembrane helix</keyword>
<gene>
    <name evidence="4" type="ORF">AAAT34_06415</name>
</gene>